<evidence type="ECO:0000313" key="1">
    <source>
        <dbReference type="EMBL" id="EQA35260.1"/>
    </source>
</evidence>
<protein>
    <submittedName>
        <fullName evidence="1">Uncharacterized protein</fullName>
    </submittedName>
</protein>
<comment type="caution">
    <text evidence="1">The sequence shown here is derived from an EMBL/GenBank/DDBJ whole genome shotgun (WGS) entry which is preliminary data.</text>
</comment>
<dbReference type="Proteomes" id="UP000018719">
    <property type="component" value="Unassembled WGS sequence"/>
</dbReference>
<reference evidence="1 2" key="1">
    <citation type="submission" date="2013-05" db="EMBL/GenBank/DDBJ databases">
        <authorList>
            <person name="Harkins D.M."/>
            <person name="Durkin A.S."/>
            <person name="Brinkac L.M."/>
            <person name="Haft D.H."/>
            <person name="Selengut J.D."/>
            <person name="Sanka R."/>
            <person name="DePew J."/>
            <person name="Purushe J."/>
            <person name="Hartskeerl R.A."/>
            <person name="Ahmed A."/>
            <person name="van der Linden H."/>
            <person name="Goris M.G.A."/>
            <person name="Vinetz J.M."/>
            <person name="Sutton G.G."/>
            <person name="Nierman W.C."/>
            <person name="Fouts D.E."/>
        </authorList>
    </citation>
    <scope>NUCLEOTIDE SEQUENCE [LARGE SCALE GENOMIC DNA]</scope>
    <source>
        <strain evidence="1 2">10</strain>
    </source>
</reference>
<dbReference type="AlphaFoldDB" id="V6HH15"/>
<dbReference type="STRING" id="1049790.LEP1GSC047_1552"/>
<accession>V6HH15</accession>
<gene>
    <name evidence="1" type="ORF">LEP1GSC047_1552</name>
</gene>
<name>V6HH15_9LEPT</name>
<evidence type="ECO:0000313" key="2">
    <source>
        <dbReference type="Proteomes" id="UP000018719"/>
    </source>
</evidence>
<sequence length="38" mass="4666">MHKRCISSLDGKNRFRQFFIIRFRFPRKTKKNTLAGCY</sequence>
<proteinExistence type="predicted"/>
<organism evidence="1 2">
    <name type="scientific">Leptospira inadai serovar Lyme str. 10</name>
    <dbReference type="NCBI Taxonomy" id="1049790"/>
    <lineage>
        <taxon>Bacteria</taxon>
        <taxon>Pseudomonadati</taxon>
        <taxon>Spirochaetota</taxon>
        <taxon>Spirochaetia</taxon>
        <taxon>Leptospirales</taxon>
        <taxon>Leptospiraceae</taxon>
        <taxon>Leptospira</taxon>
    </lineage>
</organism>
<dbReference type="EMBL" id="AHMM02000025">
    <property type="protein sequence ID" value="EQA35260.1"/>
    <property type="molecule type" value="Genomic_DNA"/>
</dbReference>